<name>A0A2X2UXY4_9FIRM</name>
<dbReference type="Gene3D" id="1.10.10.10">
    <property type="entry name" value="Winged helix-like DNA-binding domain superfamily/Winged helix DNA-binding domain"/>
    <property type="match status" value="1"/>
</dbReference>
<proteinExistence type="predicted"/>
<protein>
    <submittedName>
        <fullName evidence="4">Sporulation sigma factor SigG</fullName>
    </submittedName>
</protein>
<evidence type="ECO:0000256" key="1">
    <source>
        <dbReference type="SAM" id="Coils"/>
    </source>
</evidence>
<dbReference type="InterPro" id="IPR014284">
    <property type="entry name" value="RNA_pol_sigma-70_dom"/>
</dbReference>
<feature type="coiled-coil region" evidence="1">
    <location>
        <begin position="166"/>
        <end position="196"/>
    </location>
</feature>
<sequence length="241" mass="27430">MTINNKTTFKELKKLVGSTKELAKLPTAKELRNSDEEIVFDGDVAGAHFIIYKNGLFIYSRSGHATVYAVDRCTEIEYPCVYADEGGLNVTAGCKHRVKTDRDGQKHLIVIVPETEYMNGPWAMPLDVVGTHRLDHNSDSREQSHSDFSLSNDGTDWENKAITPDFTDVQEAEEREEELCRKLEEAKKKLTDKQREVIQHAFYEDPDQTQAEMAKKMNCSQPMIHKHLDAALKNLRKDMGL</sequence>
<dbReference type="EMBL" id="UAVW01000021">
    <property type="protein sequence ID" value="SQB16635.1"/>
    <property type="molecule type" value="Genomic_DNA"/>
</dbReference>
<dbReference type="AlphaFoldDB" id="A0A2X2UXY4"/>
<evidence type="ECO:0000313" key="5">
    <source>
        <dbReference type="Proteomes" id="UP000251853"/>
    </source>
</evidence>
<gene>
    <name evidence="4" type="ORF">NCTC11224_05695</name>
</gene>
<evidence type="ECO:0000259" key="3">
    <source>
        <dbReference type="Pfam" id="PF04545"/>
    </source>
</evidence>
<dbReference type="Pfam" id="PF04545">
    <property type="entry name" value="Sigma70_r4"/>
    <property type="match status" value="1"/>
</dbReference>
<dbReference type="GO" id="GO:0003700">
    <property type="term" value="F:DNA-binding transcription factor activity"/>
    <property type="evidence" value="ECO:0007669"/>
    <property type="project" value="InterPro"/>
</dbReference>
<evidence type="ECO:0000256" key="2">
    <source>
        <dbReference type="SAM" id="MobiDB-lite"/>
    </source>
</evidence>
<feature type="domain" description="RNA polymerase sigma-70 region 4" evidence="3">
    <location>
        <begin position="189"/>
        <end position="237"/>
    </location>
</feature>
<dbReference type="Proteomes" id="UP000251853">
    <property type="component" value="Unassembled WGS sequence"/>
</dbReference>
<organism evidence="4 5">
    <name type="scientific">Enterocloster clostridioformis</name>
    <dbReference type="NCBI Taxonomy" id="1531"/>
    <lineage>
        <taxon>Bacteria</taxon>
        <taxon>Bacillati</taxon>
        <taxon>Bacillota</taxon>
        <taxon>Clostridia</taxon>
        <taxon>Lachnospirales</taxon>
        <taxon>Lachnospiraceae</taxon>
        <taxon>Enterocloster</taxon>
    </lineage>
</organism>
<evidence type="ECO:0000313" key="4">
    <source>
        <dbReference type="EMBL" id="SQB16635.1"/>
    </source>
</evidence>
<dbReference type="RefSeq" id="WP_112483468.1">
    <property type="nucleotide sequence ID" value="NZ_JAIWZC010000001.1"/>
</dbReference>
<dbReference type="GO" id="GO:0006352">
    <property type="term" value="P:DNA-templated transcription initiation"/>
    <property type="evidence" value="ECO:0007669"/>
    <property type="project" value="InterPro"/>
</dbReference>
<reference evidence="4 5" key="1">
    <citation type="submission" date="2018-06" db="EMBL/GenBank/DDBJ databases">
        <authorList>
            <consortium name="Pathogen Informatics"/>
            <person name="Doyle S."/>
        </authorList>
    </citation>
    <scope>NUCLEOTIDE SEQUENCE [LARGE SCALE GENOMIC DNA]</scope>
    <source>
        <strain evidence="4 5">NCTC11224</strain>
    </source>
</reference>
<dbReference type="InterPro" id="IPR036388">
    <property type="entry name" value="WH-like_DNA-bd_sf"/>
</dbReference>
<keyword evidence="5" id="KW-1185">Reference proteome</keyword>
<feature type="region of interest" description="Disordered" evidence="2">
    <location>
        <begin position="135"/>
        <end position="156"/>
    </location>
</feature>
<feature type="compositionally biased region" description="Basic and acidic residues" evidence="2">
    <location>
        <begin position="135"/>
        <end position="145"/>
    </location>
</feature>
<dbReference type="SUPFAM" id="SSF88659">
    <property type="entry name" value="Sigma3 and sigma4 domains of RNA polymerase sigma factors"/>
    <property type="match status" value="1"/>
</dbReference>
<accession>A0A2X2UXY4</accession>
<dbReference type="NCBIfam" id="TIGR02937">
    <property type="entry name" value="sigma70-ECF"/>
    <property type="match status" value="1"/>
</dbReference>
<keyword evidence="1" id="KW-0175">Coiled coil</keyword>
<dbReference type="InterPro" id="IPR007630">
    <property type="entry name" value="RNA_pol_sigma70_r4"/>
</dbReference>
<dbReference type="InterPro" id="IPR013324">
    <property type="entry name" value="RNA_pol_sigma_r3/r4-like"/>
</dbReference>